<evidence type="ECO:0000256" key="1">
    <source>
        <dbReference type="SAM" id="MobiDB-lite"/>
    </source>
</evidence>
<feature type="compositionally biased region" description="Low complexity" evidence="1">
    <location>
        <begin position="37"/>
        <end position="57"/>
    </location>
</feature>
<name>A0A834W1N9_9FABA</name>
<accession>A0A834W1N9</accession>
<feature type="region of interest" description="Disordered" evidence="1">
    <location>
        <begin position="1"/>
        <end position="89"/>
    </location>
</feature>
<reference evidence="2" key="1">
    <citation type="submission" date="2020-09" db="EMBL/GenBank/DDBJ databases">
        <title>Genome-Enabled Discovery of Anthraquinone Biosynthesis in Senna tora.</title>
        <authorList>
            <person name="Kang S.-H."/>
            <person name="Pandey R.P."/>
            <person name="Lee C.-M."/>
            <person name="Sim J.-S."/>
            <person name="Jeong J.-T."/>
            <person name="Choi B.-S."/>
            <person name="Jung M."/>
            <person name="Ginzburg D."/>
            <person name="Zhao K."/>
            <person name="Won S.Y."/>
            <person name="Oh T.-J."/>
            <person name="Yu Y."/>
            <person name="Kim N.-H."/>
            <person name="Lee O.R."/>
            <person name="Lee T.-H."/>
            <person name="Bashyal P."/>
            <person name="Kim T.-S."/>
            <person name="Lee W.-H."/>
            <person name="Kawkins C."/>
            <person name="Kim C.-K."/>
            <person name="Kim J.S."/>
            <person name="Ahn B.O."/>
            <person name="Rhee S.Y."/>
            <person name="Sohng J.K."/>
        </authorList>
    </citation>
    <scope>NUCLEOTIDE SEQUENCE</scope>
    <source>
        <tissue evidence="2">Leaf</tissue>
    </source>
</reference>
<organism evidence="2 3">
    <name type="scientific">Senna tora</name>
    <dbReference type="NCBI Taxonomy" id="362788"/>
    <lineage>
        <taxon>Eukaryota</taxon>
        <taxon>Viridiplantae</taxon>
        <taxon>Streptophyta</taxon>
        <taxon>Embryophyta</taxon>
        <taxon>Tracheophyta</taxon>
        <taxon>Spermatophyta</taxon>
        <taxon>Magnoliopsida</taxon>
        <taxon>eudicotyledons</taxon>
        <taxon>Gunneridae</taxon>
        <taxon>Pentapetalae</taxon>
        <taxon>rosids</taxon>
        <taxon>fabids</taxon>
        <taxon>Fabales</taxon>
        <taxon>Fabaceae</taxon>
        <taxon>Caesalpinioideae</taxon>
        <taxon>Cassia clade</taxon>
        <taxon>Senna</taxon>
    </lineage>
</organism>
<evidence type="ECO:0000313" key="2">
    <source>
        <dbReference type="EMBL" id="KAF7800989.1"/>
    </source>
</evidence>
<feature type="compositionally biased region" description="Polar residues" evidence="1">
    <location>
        <begin position="15"/>
        <end position="36"/>
    </location>
</feature>
<dbReference type="Proteomes" id="UP000634136">
    <property type="component" value="Unassembled WGS sequence"/>
</dbReference>
<protein>
    <submittedName>
        <fullName evidence="2">Uncharacterized protein</fullName>
    </submittedName>
</protein>
<comment type="caution">
    <text evidence="2">The sequence shown here is derived from an EMBL/GenBank/DDBJ whole genome shotgun (WGS) entry which is preliminary data.</text>
</comment>
<feature type="compositionally biased region" description="Basic and acidic residues" evidence="1">
    <location>
        <begin position="1"/>
        <end position="10"/>
    </location>
</feature>
<keyword evidence="3" id="KW-1185">Reference proteome</keyword>
<evidence type="ECO:0000313" key="3">
    <source>
        <dbReference type="Proteomes" id="UP000634136"/>
    </source>
</evidence>
<feature type="compositionally biased region" description="Polar residues" evidence="1">
    <location>
        <begin position="58"/>
        <end position="74"/>
    </location>
</feature>
<sequence>MEMCVNRDEGESGCLNWTSGKPLTDLTNTDSHTRPFSQSSSSTASVVKSPKPYSSSSFNNPVATKCNSPTSNTSRNRHHASNPSHLPHLLLLRLLAR</sequence>
<proteinExistence type="predicted"/>
<dbReference type="AlphaFoldDB" id="A0A834W1N9"/>
<gene>
    <name evidence="2" type="ORF">G2W53_044508</name>
</gene>
<dbReference type="EMBL" id="JAAIUW010000058">
    <property type="protein sequence ID" value="KAF7800989.1"/>
    <property type="molecule type" value="Genomic_DNA"/>
</dbReference>